<dbReference type="InterPro" id="IPR036291">
    <property type="entry name" value="NAD(P)-bd_dom_sf"/>
</dbReference>
<reference evidence="2 3" key="1">
    <citation type="submission" date="2019-02" db="EMBL/GenBank/DDBJ databases">
        <title>Bacterial novel species isolated from soil.</title>
        <authorList>
            <person name="Jung H.-Y."/>
        </authorList>
    </citation>
    <scope>NUCLEOTIDE SEQUENCE [LARGE SCALE GENOMIC DNA]</scope>
    <source>
        <strain evidence="2 3">1-3-3-3</strain>
    </source>
</reference>
<protein>
    <submittedName>
        <fullName evidence="2">SDR family NAD(P)-dependent oxidoreductase</fullName>
    </submittedName>
</protein>
<dbReference type="GO" id="GO:0004029">
    <property type="term" value="F:aldehyde dehydrogenase (NAD+) activity"/>
    <property type="evidence" value="ECO:0007669"/>
    <property type="project" value="TreeGrafter"/>
</dbReference>
<dbReference type="PANTHER" id="PTHR48079">
    <property type="entry name" value="PROTEIN YEEZ"/>
    <property type="match status" value="1"/>
</dbReference>
<organism evidence="2 3">
    <name type="scientific">Hymenobacter persicinus</name>
    <dbReference type="NCBI Taxonomy" id="2025506"/>
    <lineage>
        <taxon>Bacteria</taxon>
        <taxon>Pseudomonadati</taxon>
        <taxon>Bacteroidota</taxon>
        <taxon>Cytophagia</taxon>
        <taxon>Cytophagales</taxon>
        <taxon>Hymenobacteraceae</taxon>
        <taxon>Hymenobacter</taxon>
    </lineage>
</organism>
<proteinExistence type="predicted"/>
<name>A0A4Q5LD62_9BACT</name>
<dbReference type="Pfam" id="PF03446">
    <property type="entry name" value="NAD_binding_2"/>
    <property type="match status" value="1"/>
</dbReference>
<dbReference type="InterPro" id="IPR006115">
    <property type="entry name" value="6PGDH_NADP-bd"/>
</dbReference>
<comment type="caution">
    <text evidence="2">The sequence shown here is derived from an EMBL/GenBank/DDBJ whole genome shotgun (WGS) entry which is preliminary data.</text>
</comment>
<dbReference type="InterPro" id="IPR051783">
    <property type="entry name" value="NAD(P)-dependent_oxidoreduct"/>
</dbReference>
<accession>A0A4Q5LD62</accession>
<evidence type="ECO:0000313" key="2">
    <source>
        <dbReference type="EMBL" id="RYU81292.1"/>
    </source>
</evidence>
<evidence type="ECO:0000259" key="1">
    <source>
        <dbReference type="Pfam" id="PF03446"/>
    </source>
</evidence>
<evidence type="ECO:0000313" key="3">
    <source>
        <dbReference type="Proteomes" id="UP000294155"/>
    </source>
</evidence>
<dbReference type="GO" id="GO:0005737">
    <property type="term" value="C:cytoplasm"/>
    <property type="evidence" value="ECO:0007669"/>
    <property type="project" value="TreeGrafter"/>
</dbReference>
<dbReference type="EMBL" id="SEWE01000010">
    <property type="protein sequence ID" value="RYU81292.1"/>
    <property type="molecule type" value="Genomic_DNA"/>
</dbReference>
<dbReference type="GO" id="GO:0050661">
    <property type="term" value="F:NADP binding"/>
    <property type="evidence" value="ECO:0007669"/>
    <property type="project" value="InterPro"/>
</dbReference>
<dbReference type="PANTHER" id="PTHR48079:SF6">
    <property type="entry name" value="NAD(P)-BINDING DOMAIN-CONTAINING PROTEIN-RELATED"/>
    <property type="match status" value="1"/>
</dbReference>
<sequence length="312" mass="33729">MVGKAQERDLPGFARRRYSRRIFCHLWPSMSAPASASSLPTVAVLGCGWLGLPLAKALVAAGYPVVGSTTTPTQLLTLRDAGITPYLLRLGNDFSPTDADTLRTMLTGVDVLVLNVPPRAAAANSYPSLLRPVGSVVASVGVRHVLFVSSTSVYPDANRRMRESDAVSSPDAASDLLRAEGHFTPRRGQWLSTVVRFGGLFGPERPPGRFLAGRQNLPNAEAPVNLIHLDDCIGLLTSIIREKAWGYTFNACASHHPSRQEFYSAAARKLGLTVPTFEATSQGGKLIDSSLLQRTLPYEFQHNDLLAALDYC</sequence>
<feature type="domain" description="6-phosphogluconate dehydrogenase NADP-binding" evidence="1">
    <location>
        <begin position="41"/>
        <end position="163"/>
    </location>
</feature>
<dbReference type="OrthoDB" id="751203at2"/>
<gene>
    <name evidence="2" type="ORF">EWM57_06870</name>
</gene>
<keyword evidence="3" id="KW-1185">Reference proteome</keyword>
<dbReference type="SUPFAM" id="SSF51735">
    <property type="entry name" value="NAD(P)-binding Rossmann-fold domains"/>
    <property type="match status" value="1"/>
</dbReference>
<dbReference type="AlphaFoldDB" id="A0A4Q5LD62"/>
<dbReference type="Proteomes" id="UP000294155">
    <property type="component" value="Unassembled WGS sequence"/>
</dbReference>
<dbReference type="Gene3D" id="3.40.50.720">
    <property type="entry name" value="NAD(P)-binding Rossmann-like Domain"/>
    <property type="match status" value="1"/>
</dbReference>